<dbReference type="PANTHER" id="PTHR43701:SF12">
    <property type="entry name" value="MEMBRANE TRANSPORTER PROTEIN YTNM-RELATED"/>
    <property type="match status" value="1"/>
</dbReference>
<dbReference type="InterPro" id="IPR051598">
    <property type="entry name" value="TSUP/Inactive_protease-like"/>
</dbReference>
<evidence type="ECO:0000256" key="1">
    <source>
        <dbReference type="ARBA" id="ARBA00004141"/>
    </source>
</evidence>
<accession>A0A382NE58</accession>
<keyword evidence="2 5" id="KW-0812">Transmembrane</keyword>
<dbReference type="EMBL" id="UINC01099877">
    <property type="protein sequence ID" value="SVC59484.1"/>
    <property type="molecule type" value="Genomic_DNA"/>
</dbReference>
<name>A0A382NE58_9ZZZZ</name>
<organism evidence="6">
    <name type="scientific">marine metagenome</name>
    <dbReference type="NCBI Taxonomy" id="408172"/>
    <lineage>
        <taxon>unclassified sequences</taxon>
        <taxon>metagenomes</taxon>
        <taxon>ecological metagenomes</taxon>
    </lineage>
</organism>
<evidence type="ECO:0000313" key="6">
    <source>
        <dbReference type="EMBL" id="SVC59484.1"/>
    </source>
</evidence>
<feature type="transmembrane region" description="Helical" evidence="5">
    <location>
        <begin position="276"/>
        <end position="294"/>
    </location>
</feature>
<evidence type="ECO:0008006" key="7">
    <source>
        <dbReference type="Google" id="ProtNLM"/>
    </source>
</evidence>
<comment type="subcellular location">
    <subcellularLocation>
        <location evidence="1">Membrane</location>
        <topology evidence="1">Multi-pass membrane protein</topology>
    </subcellularLocation>
</comment>
<feature type="transmembrane region" description="Helical" evidence="5">
    <location>
        <begin position="185"/>
        <end position="211"/>
    </location>
</feature>
<dbReference type="InterPro" id="IPR002781">
    <property type="entry name" value="TM_pro_TauE-like"/>
</dbReference>
<dbReference type="PANTHER" id="PTHR43701">
    <property type="entry name" value="MEMBRANE TRANSPORTER PROTEIN MJ0441-RELATED"/>
    <property type="match status" value="1"/>
</dbReference>
<evidence type="ECO:0000256" key="3">
    <source>
        <dbReference type="ARBA" id="ARBA00022989"/>
    </source>
</evidence>
<feature type="transmembrane region" description="Helical" evidence="5">
    <location>
        <begin position="218"/>
        <end position="239"/>
    </location>
</feature>
<keyword evidence="3 5" id="KW-1133">Transmembrane helix</keyword>
<evidence type="ECO:0000256" key="2">
    <source>
        <dbReference type="ARBA" id="ARBA00022692"/>
    </source>
</evidence>
<feature type="transmembrane region" description="Helical" evidence="5">
    <location>
        <begin position="245"/>
        <end position="264"/>
    </location>
</feature>
<feature type="transmembrane region" description="Helical" evidence="5">
    <location>
        <begin position="82"/>
        <end position="101"/>
    </location>
</feature>
<reference evidence="6" key="1">
    <citation type="submission" date="2018-05" db="EMBL/GenBank/DDBJ databases">
        <authorList>
            <person name="Lanie J.A."/>
            <person name="Ng W.-L."/>
            <person name="Kazmierczak K.M."/>
            <person name="Andrzejewski T.M."/>
            <person name="Davidsen T.M."/>
            <person name="Wayne K.J."/>
            <person name="Tettelin H."/>
            <person name="Glass J.I."/>
            <person name="Rusch D."/>
            <person name="Podicherti R."/>
            <person name="Tsui H.-C.T."/>
            <person name="Winkler M.E."/>
        </authorList>
    </citation>
    <scope>NUCLEOTIDE SEQUENCE</scope>
</reference>
<evidence type="ECO:0000256" key="5">
    <source>
        <dbReference type="SAM" id="Phobius"/>
    </source>
</evidence>
<dbReference type="Pfam" id="PF01925">
    <property type="entry name" value="TauE"/>
    <property type="match status" value="1"/>
</dbReference>
<sequence>MQLIIDGSVSANVLGLFVVGGTVGFFSGFFGIGGGALITPILQIFFGIPFEICVGSILAQAIGTSFSAALRHWELGNVDLKLAITFGGGSIIGVEIGARILDHLKLMGQIEIGKQQIPVIEFYPKWLFFILLMVVAIGILIESTRKQESGNPPNGFLRNFHVPPYITFPTSGIKQISIFAATYPALLIGIIPGLLGIGGGVIILPFLIYGYGIRTRMAIGSSLFIVFFSVLFGTIAHGIRGNNNLALIAILLVGSTISAQFGAIATQKINASSIRFYFAFVVLAVDGIILVDLLKQIF</sequence>
<evidence type="ECO:0000256" key="4">
    <source>
        <dbReference type="ARBA" id="ARBA00023136"/>
    </source>
</evidence>
<keyword evidence="4 5" id="KW-0472">Membrane</keyword>
<feature type="transmembrane region" description="Helical" evidence="5">
    <location>
        <begin position="44"/>
        <end position="62"/>
    </location>
</feature>
<protein>
    <recommendedName>
        <fullName evidence="7">Membrane transporter protein</fullName>
    </recommendedName>
</protein>
<gene>
    <name evidence="6" type="ORF">METZ01_LOCUS312338</name>
</gene>
<feature type="transmembrane region" description="Helical" evidence="5">
    <location>
        <begin position="12"/>
        <end position="32"/>
    </location>
</feature>
<dbReference type="GO" id="GO:0016020">
    <property type="term" value="C:membrane"/>
    <property type="evidence" value="ECO:0007669"/>
    <property type="project" value="UniProtKB-SubCell"/>
</dbReference>
<proteinExistence type="predicted"/>
<dbReference type="AlphaFoldDB" id="A0A382NE58"/>
<feature type="transmembrane region" description="Helical" evidence="5">
    <location>
        <begin position="122"/>
        <end position="141"/>
    </location>
</feature>